<dbReference type="EMBL" id="CBSY010000159">
    <property type="protein sequence ID" value="CDH20050.1"/>
    <property type="molecule type" value="Genomic_DNA"/>
</dbReference>
<organism evidence="1 2">
    <name type="scientific">Xenorhabdus bovienii str. kraussei Quebec</name>
    <dbReference type="NCBI Taxonomy" id="1398203"/>
    <lineage>
        <taxon>Bacteria</taxon>
        <taxon>Pseudomonadati</taxon>
        <taxon>Pseudomonadota</taxon>
        <taxon>Gammaproteobacteria</taxon>
        <taxon>Enterobacterales</taxon>
        <taxon>Morganellaceae</taxon>
        <taxon>Xenorhabdus</taxon>
    </lineage>
</organism>
<dbReference type="AlphaFoldDB" id="A0A077P6D7"/>
<comment type="caution">
    <text evidence="1">The sequence shown here is derived from an EMBL/GenBank/DDBJ whole genome shotgun (WGS) entry which is preliminary data.</text>
</comment>
<name>A0A077P6D7_XENBV</name>
<accession>A0A077P6D7</accession>
<dbReference type="Proteomes" id="UP000028500">
    <property type="component" value="Unassembled WGS sequence"/>
</dbReference>
<evidence type="ECO:0000313" key="1">
    <source>
        <dbReference type="EMBL" id="CDH20050.1"/>
    </source>
</evidence>
<protein>
    <submittedName>
        <fullName evidence="1">Uncharacterized protein</fullName>
    </submittedName>
</protein>
<sequence length="49" mass="5435">MGFAADKALAIVGSYPHADSVLLRTLYSKYITEHLDWIKQIEEVCGSPP</sequence>
<reference evidence="1" key="1">
    <citation type="submission" date="2013-07" db="EMBL/GenBank/DDBJ databases">
        <title>Sub-species coevolution in mutualistic symbiosis.</title>
        <authorList>
            <person name="Murfin K."/>
            <person name="Klassen J."/>
            <person name="Lee M."/>
            <person name="Forst S."/>
            <person name="Stock P."/>
            <person name="Goodrich-Blair H."/>
        </authorList>
    </citation>
    <scope>NUCLEOTIDE SEQUENCE [LARGE SCALE GENOMIC DNA]</scope>
    <source>
        <strain evidence="1">Kraussei Quebec</strain>
    </source>
</reference>
<gene>
    <name evidence="1" type="ORF">XBKQ1_2410012</name>
</gene>
<dbReference type="HOGENOM" id="CLU_3142323_0_0_6"/>
<proteinExistence type="predicted"/>
<evidence type="ECO:0000313" key="2">
    <source>
        <dbReference type="Proteomes" id="UP000028500"/>
    </source>
</evidence>
<keyword evidence="2" id="KW-1185">Reference proteome</keyword>